<sequence length="204" mass="22136">MDDGTADAAARTGRPRDEGIDDRIIAAALVELSERGIRDFSIARVARAASVARNSVYLRWDTPDELMLAAVERSARWSPIPDSGSYRTDVQQLAAVLSELIEAPSRHAQLRFLSEAQTDEVLGARYRSTVADLGMTQGREIFDRATKRGELRPGLDADLLFEMFLGGLYMSTIFSGSASATTSVGRDAYVDHFIGMTAADATAS</sequence>
<dbReference type="PANTHER" id="PTHR30055:SF148">
    <property type="entry name" value="TETR-FAMILY TRANSCRIPTIONAL REGULATOR"/>
    <property type="match status" value="1"/>
</dbReference>
<dbReference type="SUPFAM" id="SSF46689">
    <property type="entry name" value="Homeodomain-like"/>
    <property type="match status" value="1"/>
</dbReference>
<organism evidence="6 7">
    <name type="scientific">Aeromicrobium endophyticum</name>
    <dbReference type="NCBI Taxonomy" id="2292704"/>
    <lineage>
        <taxon>Bacteria</taxon>
        <taxon>Bacillati</taxon>
        <taxon>Actinomycetota</taxon>
        <taxon>Actinomycetes</taxon>
        <taxon>Propionibacteriales</taxon>
        <taxon>Nocardioidaceae</taxon>
        <taxon>Aeromicrobium</taxon>
    </lineage>
</organism>
<dbReference type="Pfam" id="PF16859">
    <property type="entry name" value="TetR_C_11"/>
    <property type="match status" value="1"/>
</dbReference>
<evidence type="ECO:0000313" key="6">
    <source>
        <dbReference type="EMBL" id="REK72893.1"/>
    </source>
</evidence>
<dbReference type="Gene3D" id="1.10.10.60">
    <property type="entry name" value="Homeodomain-like"/>
    <property type="match status" value="1"/>
</dbReference>
<dbReference type="AlphaFoldDB" id="A0A371PAC2"/>
<feature type="DNA-binding region" description="H-T-H motif" evidence="4">
    <location>
        <begin position="41"/>
        <end position="60"/>
    </location>
</feature>
<dbReference type="Proteomes" id="UP000265581">
    <property type="component" value="Unassembled WGS sequence"/>
</dbReference>
<dbReference type="GO" id="GO:0000976">
    <property type="term" value="F:transcription cis-regulatory region binding"/>
    <property type="evidence" value="ECO:0007669"/>
    <property type="project" value="TreeGrafter"/>
</dbReference>
<dbReference type="InterPro" id="IPR009057">
    <property type="entry name" value="Homeodomain-like_sf"/>
</dbReference>
<dbReference type="GO" id="GO:0003700">
    <property type="term" value="F:DNA-binding transcription factor activity"/>
    <property type="evidence" value="ECO:0007669"/>
    <property type="project" value="TreeGrafter"/>
</dbReference>
<dbReference type="Pfam" id="PF00440">
    <property type="entry name" value="TetR_N"/>
    <property type="match status" value="1"/>
</dbReference>
<keyword evidence="2 4" id="KW-0238">DNA-binding</keyword>
<dbReference type="EMBL" id="QUBR01000001">
    <property type="protein sequence ID" value="REK72893.1"/>
    <property type="molecule type" value="Genomic_DNA"/>
</dbReference>
<dbReference type="InterPro" id="IPR001647">
    <property type="entry name" value="HTH_TetR"/>
</dbReference>
<name>A0A371PAC2_9ACTN</name>
<gene>
    <name evidence="6" type="ORF">DX116_04665</name>
</gene>
<evidence type="ECO:0000313" key="7">
    <source>
        <dbReference type="Proteomes" id="UP000265581"/>
    </source>
</evidence>
<dbReference type="SUPFAM" id="SSF48498">
    <property type="entry name" value="Tetracyclin repressor-like, C-terminal domain"/>
    <property type="match status" value="1"/>
</dbReference>
<evidence type="ECO:0000256" key="4">
    <source>
        <dbReference type="PROSITE-ProRule" id="PRU00335"/>
    </source>
</evidence>
<reference evidence="6 7" key="1">
    <citation type="submission" date="2018-08" db="EMBL/GenBank/DDBJ databases">
        <title>Aeromicrobium sp. M2KJ-4, whole genome shotgun sequence.</title>
        <authorList>
            <person name="Tuo L."/>
        </authorList>
    </citation>
    <scope>NUCLEOTIDE SEQUENCE [LARGE SCALE GENOMIC DNA]</scope>
    <source>
        <strain evidence="6 7">M2KJ-4</strain>
    </source>
</reference>
<dbReference type="OrthoDB" id="9796019at2"/>
<keyword evidence="7" id="KW-1185">Reference proteome</keyword>
<keyword evidence="1" id="KW-0805">Transcription regulation</keyword>
<proteinExistence type="predicted"/>
<feature type="domain" description="HTH tetR-type" evidence="5">
    <location>
        <begin position="18"/>
        <end position="78"/>
    </location>
</feature>
<evidence type="ECO:0000256" key="3">
    <source>
        <dbReference type="ARBA" id="ARBA00023163"/>
    </source>
</evidence>
<dbReference type="InterPro" id="IPR036271">
    <property type="entry name" value="Tet_transcr_reg_TetR-rel_C_sf"/>
</dbReference>
<keyword evidence="3" id="KW-0804">Transcription</keyword>
<dbReference type="Gene3D" id="1.10.357.10">
    <property type="entry name" value="Tetracycline Repressor, domain 2"/>
    <property type="match status" value="1"/>
</dbReference>
<dbReference type="PROSITE" id="PS50977">
    <property type="entry name" value="HTH_TETR_2"/>
    <property type="match status" value="1"/>
</dbReference>
<comment type="caution">
    <text evidence="6">The sequence shown here is derived from an EMBL/GenBank/DDBJ whole genome shotgun (WGS) entry which is preliminary data.</text>
</comment>
<evidence type="ECO:0000259" key="5">
    <source>
        <dbReference type="PROSITE" id="PS50977"/>
    </source>
</evidence>
<evidence type="ECO:0000256" key="1">
    <source>
        <dbReference type="ARBA" id="ARBA00023015"/>
    </source>
</evidence>
<dbReference type="InterPro" id="IPR011075">
    <property type="entry name" value="TetR_C"/>
</dbReference>
<evidence type="ECO:0000256" key="2">
    <source>
        <dbReference type="ARBA" id="ARBA00023125"/>
    </source>
</evidence>
<dbReference type="RefSeq" id="WP_119703007.1">
    <property type="nucleotide sequence ID" value="NZ_JBHSOI010000001.1"/>
</dbReference>
<dbReference type="PANTHER" id="PTHR30055">
    <property type="entry name" value="HTH-TYPE TRANSCRIPTIONAL REGULATOR RUTR"/>
    <property type="match status" value="1"/>
</dbReference>
<accession>A0A371PAC2</accession>
<protein>
    <submittedName>
        <fullName evidence="6">TetR family transcriptional regulator</fullName>
    </submittedName>
</protein>
<dbReference type="InterPro" id="IPR050109">
    <property type="entry name" value="HTH-type_TetR-like_transc_reg"/>
</dbReference>